<dbReference type="Proteomes" id="UP000269221">
    <property type="component" value="Unassembled WGS sequence"/>
</dbReference>
<dbReference type="EMBL" id="QRBI01000143">
    <property type="protein sequence ID" value="RMC00719.1"/>
    <property type="molecule type" value="Genomic_DNA"/>
</dbReference>
<evidence type="ECO:0000313" key="2">
    <source>
        <dbReference type="Proteomes" id="UP000269221"/>
    </source>
</evidence>
<name>A0A3M0JIT2_HIRRU</name>
<protein>
    <submittedName>
        <fullName evidence="1">Uncharacterized protein</fullName>
    </submittedName>
</protein>
<proteinExistence type="predicted"/>
<gene>
    <name evidence="1" type="ORF">DUI87_22746</name>
</gene>
<reference evidence="1 2" key="1">
    <citation type="submission" date="2018-07" db="EMBL/GenBank/DDBJ databases">
        <title>A high quality draft genome assembly of the barn swallow (H. rustica rustica).</title>
        <authorList>
            <person name="Formenti G."/>
            <person name="Chiara M."/>
            <person name="Poveda L."/>
            <person name="Francoijs K.-J."/>
            <person name="Bonisoli-Alquati A."/>
            <person name="Canova L."/>
            <person name="Gianfranceschi L."/>
            <person name="Horner D.S."/>
            <person name="Saino N."/>
        </authorList>
    </citation>
    <scope>NUCLEOTIDE SEQUENCE [LARGE SCALE GENOMIC DNA]</scope>
    <source>
        <strain evidence="1">Chelidonia</strain>
        <tissue evidence="1">Blood</tissue>
    </source>
</reference>
<comment type="caution">
    <text evidence="1">The sequence shown here is derived from an EMBL/GenBank/DDBJ whole genome shotgun (WGS) entry which is preliminary data.</text>
</comment>
<keyword evidence="2" id="KW-1185">Reference proteome</keyword>
<accession>A0A3M0JIT2</accession>
<organism evidence="1 2">
    <name type="scientific">Hirundo rustica rustica</name>
    <dbReference type="NCBI Taxonomy" id="333673"/>
    <lineage>
        <taxon>Eukaryota</taxon>
        <taxon>Metazoa</taxon>
        <taxon>Chordata</taxon>
        <taxon>Craniata</taxon>
        <taxon>Vertebrata</taxon>
        <taxon>Euteleostomi</taxon>
        <taxon>Archelosauria</taxon>
        <taxon>Archosauria</taxon>
        <taxon>Dinosauria</taxon>
        <taxon>Saurischia</taxon>
        <taxon>Theropoda</taxon>
        <taxon>Coelurosauria</taxon>
        <taxon>Aves</taxon>
        <taxon>Neognathae</taxon>
        <taxon>Neoaves</taxon>
        <taxon>Telluraves</taxon>
        <taxon>Australaves</taxon>
        <taxon>Passeriformes</taxon>
        <taxon>Sylvioidea</taxon>
        <taxon>Hirundinidae</taxon>
        <taxon>Hirundo</taxon>
    </lineage>
</organism>
<sequence>MLGKVPLYHEKSLHRDFEDISTLGIEYGEPLTSGCVEEGGWALEQAPQVAGHSTKPDGVPGVFGQGPQEFGGIVGVFLQG</sequence>
<evidence type="ECO:0000313" key="1">
    <source>
        <dbReference type="EMBL" id="RMC00719.1"/>
    </source>
</evidence>
<dbReference type="AlphaFoldDB" id="A0A3M0JIT2"/>